<comment type="caution">
    <text evidence="2">The sequence shown here is derived from an EMBL/GenBank/DDBJ whole genome shotgun (WGS) entry which is preliminary data.</text>
</comment>
<name>A0AAN8A4Q3_9PEZI</name>
<evidence type="ECO:0000256" key="1">
    <source>
        <dbReference type="SAM" id="SignalP"/>
    </source>
</evidence>
<protein>
    <recommendedName>
        <fullName evidence="4">IgE-binding protein</fullName>
    </recommendedName>
</protein>
<proteinExistence type="predicted"/>
<reference evidence="2" key="1">
    <citation type="submission" date="2023-08" db="EMBL/GenBank/DDBJ databases">
        <title>Black Yeasts Isolated from many extreme environments.</title>
        <authorList>
            <person name="Coleine C."/>
            <person name="Stajich J.E."/>
            <person name="Selbmann L."/>
        </authorList>
    </citation>
    <scope>NUCLEOTIDE SEQUENCE</scope>
    <source>
        <strain evidence="2">CCFEE 5810</strain>
    </source>
</reference>
<evidence type="ECO:0000313" key="2">
    <source>
        <dbReference type="EMBL" id="KAK5705342.1"/>
    </source>
</evidence>
<feature type="chain" id="PRO_5042938391" description="IgE-binding protein" evidence="1">
    <location>
        <begin position="20"/>
        <end position="182"/>
    </location>
</feature>
<dbReference type="InterPro" id="IPR052820">
    <property type="entry name" value="PhiA_domain"/>
</dbReference>
<dbReference type="AlphaFoldDB" id="A0AAN8A4Q3"/>
<dbReference type="Proteomes" id="UP001310594">
    <property type="component" value="Unassembled WGS sequence"/>
</dbReference>
<dbReference type="PANTHER" id="PTHR42047:SF1">
    <property type="entry name" value="PROTEIN, PUTATIVE (AFU_ORTHOLOGUE AFUA_6G03560)-RELATED"/>
    <property type="match status" value="1"/>
</dbReference>
<accession>A0AAN8A4Q3</accession>
<evidence type="ECO:0008006" key="4">
    <source>
        <dbReference type="Google" id="ProtNLM"/>
    </source>
</evidence>
<keyword evidence="1" id="KW-0732">Signal</keyword>
<feature type="signal peptide" evidence="1">
    <location>
        <begin position="1"/>
        <end position="19"/>
    </location>
</feature>
<dbReference type="PANTHER" id="PTHR42047">
    <property type="entry name" value="PROTEIN, PUTATIVE (AFU_ORTHOLOGUE AFUA_6G03560)-RELATED"/>
    <property type="match status" value="1"/>
</dbReference>
<sequence>MKTATIVAAAASILATTQAQLYSLTAVRSGTPIHYLPVNAGNYSLFLGGKSAHYCPESVQEVGGCPNTERTNFAGGEGGLSMGAVVPGGQNVYIEPTCGLIKYTQAHSGFILPGSITDGFNFTQGRSFGTLTAGDGFIACPDNADGTWSVHAALPNVTMPDSCLGFEAIATKDTKAAAWQYT</sequence>
<gene>
    <name evidence="2" type="ORF">LTR97_002460</name>
</gene>
<dbReference type="EMBL" id="JAVRQU010000003">
    <property type="protein sequence ID" value="KAK5705342.1"/>
    <property type="molecule type" value="Genomic_DNA"/>
</dbReference>
<organism evidence="2 3">
    <name type="scientific">Elasticomyces elasticus</name>
    <dbReference type="NCBI Taxonomy" id="574655"/>
    <lineage>
        <taxon>Eukaryota</taxon>
        <taxon>Fungi</taxon>
        <taxon>Dikarya</taxon>
        <taxon>Ascomycota</taxon>
        <taxon>Pezizomycotina</taxon>
        <taxon>Dothideomycetes</taxon>
        <taxon>Dothideomycetidae</taxon>
        <taxon>Mycosphaerellales</taxon>
        <taxon>Teratosphaeriaceae</taxon>
        <taxon>Elasticomyces</taxon>
    </lineage>
</organism>
<evidence type="ECO:0000313" key="3">
    <source>
        <dbReference type="Proteomes" id="UP001310594"/>
    </source>
</evidence>